<dbReference type="EMBL" id="BKCJ010002275">
    <property type="protein sequence ID" value="GEU47465.1"/>
    <property type="molecule type" value="Genomic_DNA"/>
</dbReference>
<gene>
    <name evidence="1" type="ORF">Tci_019443</name>
</gene>
<accession>A0A6L2KHL5</accession>
<sequence>MSHQERSKKWVKITYLAKKVYLAPIEVHAAIVSCGDTLAPVYRIADDVGSIMISHVRRSHGFVSSHNTAHHYIDADAHKWDGVTATLYLNSRTSLINIQQKHGRTREKRLELVALDTSTSTECSSFQQRPYVEDKFALKIDVLDDCMHEGAGIWTSIHRNVLEGANIITRKKSRDTISCEELLDWVRNTGYSVGYVVKRKDVKIYENCWYQPRTCYGLSCSHEQALSLYTRQPVPLDMVDAFWRKLDFSPCIALGENLDCKAELKELNAEFNKQLGLPSTTSVHDPTAQKHYS</sequence>
<evidence type="ECO:0000313" key="1">
    <source>
        <dbReference type="EMBL" id="GEU47465.1"/>
    </source>
</evidence>
<comment type="caution">
    <text evidence="1">The sequence shown here is derived from an EMBL/GenBank/DDBJ whole genome shotgun (WGS) entry which is preliminary data.</text>
</comment>
<dbReference type="AlphaFoldDB" id="A0A6L2KHL5"/>
<protein>
    <submittedName>
        <fullName evidence="1">Uncharacterized protein</fullName>
    </submittedName>
</protein>
<name>A0A6L2KHL5_TANCI</name>
<organism evidence="1">
    <name type="scientific">Tanacetum cinerariifolium</name>
    <name type="common">Dalmatian daisy</name>
    <name type="synonym">Chrysanthemum cinerariifolium</name>
    <dbReference type="NCBI Taxonomy" id="118510"/>
    <lineage>
        <taxon>Eukaryota</taxon>
        <taxon>Viridiplantae</taxon>
        <taxon>Streptophyta</taxon>
        <taxon>Embryophyta</taxon>
        <taxon>Tracheophyta</taxon>
        <taxon>Spermatophyta</taxon>
        <taxon>Magnoliopsida</taxon>
        <taxon>eudicotyledons</taxon>
        <taxon>Gunneridae</taxon>
        <taxon>Pentapetalae</taxon>
        <taxon>asterids</taxon>
        <taxon>campanulids</taxon>
        <taxon>Asterales</taxon>
        <taxon>Asteraceae</taxon>
        <taxon>Asteroideae</taxon>
        <taxon>Anthemideae</taxon>
        <taxon>Anthemidinae</taxon>
        <taxon>Tanacetum</taxon>
    </lineage>
</organism>
<proteinExistence type="predicted"/>
<reference evidence="1" key="1">
    <citation type="journal article" date="2019" name="Sci. Rep.">
        <title>Draft genome of Tanacetum cinerariifolium, the natural source of mosquito coil.</title>
        <authorList>
            <person name="Yamashiro T."/>
            <person name="Shiraishi A."/>
            <person name="Satake H."/>
            <person name="Nakayama K."/>
        </authorList>
    </citation>
    <scope>NUCLEOTIDE SEQUENCE</scope>
</reference>